<dbReference type="PANTHER" id="PTHR11461:SF211">
    <property type="entry name" value="GH10112P-RELATED"/>
    <property type="match status" value="1"/>
</dbReference>
<dbReference type="InterPro" id="IPR042185">
    <property type="entry name" value="Serpin_sf_2"/>
</dbReference>
<dbReference type="CDD" id="cd00172">
    <property type="entry name" value="serpin"/>
    <property type="match status" value="1"/>
</dbReference>
<feature type="domain" description="Serpin" evidence="6">
    <location>
        <begin position="102"/>
        <end position="463"/>
    </location>
</feature>
<dbReference type="Pfam" id="PF00079">
    <property type="entry name" value="Serpin"/>
    <property type="match status" value="1"/>
</dbReference>
<evidence type="ECO:0000256" key="4">
    <source>
        <dbReference type="RuleBase" id="RU000411"/>
    </source>
</evidence>
<dbReference type="EMBL" id="GDRN01080305">
    <property type="protein sequence ID" value="JAI62250.1"/>
    <property type="molecule type" value="Transcribed_RNA"/>
</dbReference>
<evidence type="ECO:0000256" key="3">
    <source>
        <dbReference type="ARBA" id="ARBA00022900"/>
    </source>
</evidence>
<dbReference type="GO" id="GO:0005615">
    <property type="term" value="C:extracellular space"/>
    <property type="evidence" value="ECO:0007669"/>
    <property type="project" value="InterPro"/>
</dbReference>
<dbReference type="Gene3D" id="2.30.39.10">
    <property type="entry name" value="Alpha-1-antitrypsin, domain 1"/>
    <property type="match status" value="1"/>
</dbReference>
<evidence type="ECO:0000313" key="7">
    <source>
        <dbReference type="EMBL" id="JAI62250.1"/>
    </source>
</evidence>
<evidence type="ECO:0000256" key="1">
    <source>
        <dbReference type="ARBA" id="ARBA00009500"/>
    </source>
</evidence>
<keyword evidence="5" id="KW-1133">Transmembrane helix</keyword>
<dbReference type="SMART" id="SM00093">
    <property type="entry name" value="SERPIN"/>
    <property type="match status" value="1"/>
</dbReference>
<evidence type="ECO:0000256" key="5">
    <source>
        <dbReference type="SAM" id="Phobius"/>
    </source>
</evidence>
<keyword evidence="3" id="KW-0722">Serine protease inhibitor</keyword>
<reference evidence="7" key="1">
    <citation type="submission" date="2015-09" db="EMBL/GenBank/DDBJ databases">
        <title>Scylla olivacea transcriptome.</title>
        <authorList>
            <person name="Ikhwanuddin M."/>
        </authorList>
    </citation>
    <scope>NUCLEOTIDE SEQUENCE</scope>
</reference>
<accession>A0A0P4WD07</accession>
<dbReference type="InterPro" id="IPR023796">
    <property type="entry name" value="Serpin_dom"/>
</dbReference>
<keyword evidence="2" id="KW-0646">Protease inhibitor</keyword>
<dbReference type="InterPro" id="IPR036186">
    <property type="entry name" value="Serpin_sf"/>
</dbReference>
<evidence type="ECO:0000259" key="6">
    <source>
        <dbReference type="SMART" id="SM00093"/>
    </source>
</evidence>
<feature type="transmembrane region" description="Helical" evidence="5">
    <location>
        <begin position="44"/>
        <end position="67"/>
    </location>
</feature>
<dbReference type="InterPro" id="IPR042178">
    <property type="entry name" value="Serpin_sf_1"/>
</dbReference>
<name>A0A0P4WD07_SCYOL</name>
<dbReference type="Gene3D" id="3.30.497.10">
    <property type="entry name" value="Antithrombin, subunit I, domain 2"/>
    <property type="match status" value="1"/>
</dbReference>
<dbReference type="SUPFAM" id="SSF56574">
    <property type="entry name" value="Serpins"/>
    <property type="match status" value="1"/>
</dbReference>
<dbReference type="AlphaFoldDB" id="A0A0P4WD07"/>
<dbReference type="PANTHER" id="PTHR11461">
    <property type="entry name" value="SERINE PROTEASE INHIBITOR, SERPIN"/>
    <property type="match status" value="1"/>
</dbReference>
<protein>
    <recommendedName>
        <fullName evidence="6">Serpin domain-containing protein</fullName>
    </recommendedName>
</protein>
<dbReference type="InterPro" id="IPR000215">
    <property type="entry name" value="Serpin_fam"/>
</dbReference>
<keyword evidence="5" id="KW-0812">Transmembrane</keyword>
<sequence length="463" mass="52026">MVPARAIRYPGWAVPCIVWWKKSQYPVDCGACWYGSPVLLASRVLSTALLVCCRVLLVVLLSVVVMIRGASGSHRSGGPSFPPYAHHEAVTSLAASQNRFTCDLYTKLAEKKSGNLFYSPFSIMTALGMTYAGARGNTEQEMRSVMHLSDDKEVVHDAFMDVVSDMKIDAGDYELRTSNMAYVSNHLPLLSQYDKILKEKYQSTAKTVDFDASEEVRQEINAAVEKETNSRIKDLIPSGALNSLTRMVLVNAVYFKGLWAEQFDKADTYDREFWTSNTENVKVPMMYKKSKFRIFFDKDLGATVLAMDYQGSRLSMVFVLPDKRDGLAEVESKLATTDLSELHRKLREVEVEVSLPRFKLEETLDLVDTLSEMGMKDLFHYQLADLSGISGKNNLFVSKVFHKAFLEVNEKGSEASAATGMTIQLMSFQPYGPPKFTADHPFAFFIRDNHSGLIFFNGRLLMP</sequence>
<proteinExistence type="inferred from homology"/>
<comment type="similarity">
    <text evidence="1 4">Belongs to the serpin family.</text>
</comment>
<organism evidence="7">
    <name type="scientific">Scylla olivacea</name>
    <name type="common">Orange mud crab</name>
    <name type="synonym">Cancer olivacea</name>
    <dbReference type="NCBI Taxonomy" id="85551"/>
    <lineage>
        <taxon>Eukaryota</taxon>
        <taxon>Metazoa</taxon>
        <taxon>Ecdysozoa</taxon>
        <taxon>Arthropoda</taxon>
        <taxon>Crustacea</taxon>
        <taxon>Multicrustacea</taxon>
        <taxon>Malacostraca</taxon>
        <taxon>Eumalacostraca</taxon>
        <taxon>Eucarida</taxon>
        <taxon>Decapoda</taxon>
        <taxon>Pleocyemata</taxon>
        <taxon>Brachyura</taxon>
        <taxon>Eubrachyura</taxon>
        <taxon>Portunoidea</taxon>
        <taxon>Portunidae</taxon>
        <taxon>Portuninae</taxon>
        <taxon>Scylla</taxon>
    </lineage>
</organism>
<evidence type="ECO:0000256" key="2">
    <source>
        <dbReference type="ARBA" id="ARBA00022690"/>
    </source>
</evidence>
<dbReference type="GO" id="GO:0004867">
    <property type="term" value="F:serine-type endopeptidase inhibitor activity"/>
    <property type="evidence" value="ECO:0007669"/>
    <property type="project" value="UniProtKB-KW"/>
</dbReference>
<keyword evidence="5" id="KW-0472">Membrane</keyword>